<evidence type="ECO:0000313" key="1">
    <source>
        <dbReference type="EMBL" id="DAE27552.1"/>
    </source>
</evidence>
<dbReference type="EMBL" id="BK015840">
    <property type="protein sequence ID" value="DAE27552.1"/>
    <property type="molecule type" value="Genomic_DNA"/>
</dbReference>
<sequence length="71" mass="8228">MGESVRGEQFRHPKKGVRRPDHLMLDDIDNADNTKNTALIDKDMFFLQNEVFGGLVHWAQIIYLGNVIRMD</sequence>
<accession>A0A8S5R833</accession>
<organism evidence="1">
    <name type="scientific">virus sp. ct1Uu26</name>
    <dbReference type="NCBI Taxonomy" id="2826789"/>
    <lineage>
        <taxon>Viruses</taxon>
    </lineage>
</organism>
<reference evidence="1" key="1">
    <citation type="journal article" date="2021" name="Proc. Natl. Acad. Sci. U.S.A.">
        <title>A Catalog of Tens of Thousands of Viruses from Human Metagenomes Reveals Hidden Associations with Chronic Diseases.</title>
        <authorList>
            <person name="Tisza M.J."/>
            <person name="Buck C.B."/>
        </authorList>
    </citation>
    <scope>NUCLEOTIDE SEQUENCE</scope>
    <source>
        <strain evidence="1">Ct1Uu26</strain>
    </source>
</reference>
<protein>
    <submittedName>
        <fullName evidence="1">Uncharacterized protein</fullName>
    </submittedName>
</protein>
<name>A0A8S5R833_9VIRU</name>
<proteinExistence type="predicted"/>